<keyword evidence="3" id="KW-1185">Reference proteome</keyword>
<dbReference type="InterPro" id="IPR010665">
    <property type="entry name" value="DUF1240"/>
</dbReference>
<evidence type="ECO:0000256" key="1">
    <source>
        <dbReference type="SAM" id="Phobius"/>
    </source>
</evidence>
<organism evidence="2 3">
    <name type="scientific">Xenorhabdus stockiae</name>
    <dbReference type="NCBI Taxonomy" id="351614"/>
    <lineage>
        <taxon>Bacteria</taxon>
        <taxon>Pseudomonadati</taxon>
        <taxon>Pseudomonadota</taxon>
        <taxon>Gammaproteobacteria</taxon>
        <taxon>Enterobacterales</taxon>
        <taxon>Morganellaceae</taxon>
        <taxon>Xenorhabdus</taxon>
    </lineage>
</organism>
<evidence type="ECO:0000313" key="2">
    <source>
        <dbReference type="EMBL" id="PHM65694.1"/>
    </source>
</evidence>
<dbReference type="RefSeq" id="WP_169926618.1">
    <property type="nucleotide sequence ID" value="NZ_CAWNRH010000046.1"/>
</dbReference>
<reference evidence="2 3" key="1">
    <citation type="journal article" date="2017" name="Nat. Microbiol.">
        <title>Natural product diversity associated with the nematode symbionts Photorhabdus and Xenorhabdus.</title>
        <authorList>
            <person name="Tobias N.J."/>
            <person name="Wolff H."/>
            <person name="Djahanschiri B."/>
            <person name="Grundmann F."/>
            <person name="Kronenwerth M."/>
            <person name="Shi Y.M."/>
            <person name="Simonyi S."/>
            <person name="Grun P."/>
            <person name="Shapiro-Ilan D."/>
            <person name="Pidot S.J."/>
            <person name="Stinear T.P."/>
            <person name="Ebersberger I."/>
            <person name="Bode H.B."/>
        </authorList>
    </citation>
    <scope>NUCLEOTIDE SEQUENCE [LARGE SCALE GENOMIC DNA]</scope>
    <source>
        <strain evidence="2 3">DSM 17904</strain>
    </source>
</reference>
<evidence type="ECO:0000313" key="3">
    <source>
        <dbReference type="Proteomes" id="UP000222366"/>
    </source>
</evidence>
<name>A0A2D0KQI5_9GAMM</name>
<feature type="transmembrane region" description="Helical" evidence="1">
    <location>
        <begin position="47"/>
        <end position="71"/>
    </location>
</feature>
<protein>
    <submittedName>
        <fullName evidence="2">Membrane protein</fullName>
    </submittedName>
</protein>
<keyword evidence="1" id="KW-0812">Transmembrane</keyword>
<feature type="transmembrane region" description="Helical" evidence="1">
    <location>
        <begin position="7"/>
        <end position="35"/>
    </location>
</feature>
<proteinExistence type="predicted"/>
<feature type="transmembrane region" description="Helical" evidence="1">
    <location>
        <begin position="92"/>
        <end position="114"/>
    </location>
</feature>
<dbReference type="Pfam" id="PF06836">
    <property type="entry name" value="DUF1240"/>
    <property type="match status" value="1"/>
</dbReference>
<accession>A0A2D0KQI5</accession>
<dbReference type="Proteomes" id="UP000222366">
    <property type="component" value="Unassembled WGS sequence"/>
</dbReference>
<sequence length="145" mass="16623">MTIKKRVGAILGLLAVLVILVFGVCVVGSDLIALFKMEDRVQSSWGMFFIVFSSPFFLYVILFVIYLWMNYKPEELEKSRKKKKSITLNGQIMGFFLAIAVFGFVGSIPLSWYIHFRLLDIGYVICESKFGKGSTRYAKEKRLCH</sequence>
<keyword evidence="1" id="KW-1133">Transmembrane helix</keyword>
<gene>
    <name evidence="2" type="ORF">Xsto_01846</name>
</gene>
<comment type="caution">
    <text evidence="2">The sequence shown here is derived from an EMBL/GenBank/DDBJ whole genome shotgun (WGS) entry which is preliminary data.</text>
</comment>
<keyword evidence="1" id="KW-0472">Membrane</keyword>
<dbReference type="AlphaFoldDB" id="A0A2D0KQI5"/>
<dbReference type="EMBL" id="NJAJ01000014">
    <property type="protein sequence ID" value="PHM65694.1"/>
    <property type="molecule type" value="Genomic_DNA"/>
</dbReference>